<feature type="region of interest" description="Disordered" evidence="1">
    <location>
        <begin position="1"/>
        <end position="54"/>
    </location>
</feature>
<reference evidence="2" key="1">
    <citation type="submission" date="2014-05" db="EMBL/GenBank/DDBJ databases">
        <title>The transcriptome of the halophilic microalga Tetraselmis sp. GSL018 isolated from the Great Salt Lake, Utah.</title>
        <authorList>
            <person name="Jinkerson R.E."/>
            <person name="D'Adamo S."/>
            <person name="Posewitz M.C."/>
        </authorList>
    </citation>
    <scope>NUCLEOTIDE SEQUENCE</scope>
    <source>
        <strain evidence="2">GSL018</strain>
    </source>
</reference>
<name>A0A061RMT3_9CHLO</name>
<evidence type="ECO:0000313" key="2">
    <source>
        <dbReference type="EMBL" id="JAC71856.1"/>
    </source>
</evidence>
<proteinExistence type="predicted"/>
<gene>
    <name evidence="2" type="ORF">TSPGSL018_1013</name>
</gene>
<organism evidence="2">
    <name type="scientific">Tetraselmis sp. GSL018</name>
    <dbReference type="NCBI Taxonomy" id="582737"/>
    <lineage>
        <taxon>Eukaryota</taxon>
        <taxon>Viridiplantae</taxon>
        <taxon>Chlorophyta</taxon>
        <taxon>core chlorophytes</taxon>
        <taxon>Chlorodendrophyceae</taxon>
        <taxon>Chlorodendrales</taxon>
        <taxon>Chlorodendraceae</taxon>
        <taxon>Tetraselmis</taxon>
    </lineage>
</organism>
<dbReference type="EMBL" id="GBEZ01014202">
    <property type="protein sequence ID" value="JAC71856.1"/>
    <property type="molecule type" value="Transcribed_RNA"/>
</dbReference>
<sequence>MSKARKTKQRSSPVVGSVSRAKGREEGDEEDGHDGALEPLKKSHRKPHRAIERRSVVEAADRRVTRSMALDGWTVPR</sequence>
<evidence type="ECO:0000256" key="1">
    <source>
        <dbReference type="SAM" id="MobiDB-lite"/>
    </source>
</evidence>
<protein>
    <submittedName>
        <fullName evidence="2">Cytoplasmic protein</fullName>
    </submittedName>
</protein>
<accession>A0A061RMT3</accession>
<dbReference type="AlphaFoldDB" id="A0A061RMT3"/>